<evidence type="ECO:0000313" key="2">
    <source>
        <dbReference type="EMBL" id="NNF08539.1"/>
    </source>
</evidence>
<dbReference type="EMBL" id="JABDJR010000696">
    <property type="protein sequence ID" value="NNF08539.1"/>
    <property type="molecule type" value="Genomic_DNA"/>
</dbReference>
<dbReference type="Pfam" id="PF00106">
    <property type="entry name" value="adh_short"/>
    <property type="match status" value="1"/>
</dbReference>
<gene>
    <name evidence="2" type="ORF">HKN21_17390</name>
</gene>
<sequence>ANAGAGFEATRILLAKGAKVVMLNRNPQKSANAMQALKQEFGEEAEVSFIRLDLGELASVREAATEVLEKVPTIDALICNAAIAQVSKQELTVDGFESQLGVNHYGHFLLLSSLFERIDQSNGRIVVVGSEGYKMGLQTIQFDDMNWDKNYHPNKTYCHSKLAQIMIGYELQNRIKAANKNVKVYVCHPGASKTSLINDKATFMSRITFYLMSLSPMVQSAEKGAYPEVMCATEEDLDQAAYYGPTGRMNWVGPVGECELEPFAKDSEVASKLWTLSEEKTGQVWSV</sequence>
<feature type="non-terminal residue" evidence="2">
    <location>
        <position position="1"/>
    </location>
</feature>
<dbReference type="SUPFAM" id="SSF51735">
    <property type="entry name" value="NAD(P)-binding Rossmann-fold domains"/>
    <property type="match status" value="1"/>
</dbReference>
<dbReference type="PANTHER" id="PTHR43157:SF31">
    <property type="entry name" value="PHOSPHATIDYLINOSITOL-GLYCAN BIOSYNTHESIS CLASS F PROTEIN"/>
    <property type="match status" value="1"/>
</dbReference>
<dbReference type="Gene3D" id="3.40.50.720">
    <property type="entry name" value="NAD(P)-binding Rossmann-like Domain"/>
    <property type="match status" value="1"/>
</dbReference>
<dbReference type="InterPro" id="IPR036291">
    <property type="entry name" value="NAD(P)-bd_dom_sf"/>
</dbReference>
<dbReference type="AlphaFoldDB" id="A0A7Y2H3V2"/>
<comment type="caution">
    <text evidence="2">The sequence shown here is derived from an EMBL/GenBank/DDBJ whole genome shotgun (WGS) entry which is preliminary data.</text>
</comment>
<proteinExistence type="predicted"/>
<dbReference type="GO" id="GO:0016491">
    <property type="term" value="F:oxidoreductase activity"/>
    <property type="evidence" value="ECO:0007669"/>
    <property type="project" value="UniProtKB-KW"/>
</dbReference>
<dbReference type="PANTHER" id="PTHR43157">
    <property type="entry name" value="PHOSPHATIDYLINOSITOL-GLYCAN BIOSYNTHESIS CLASS F PROTEIN-RELATED"/>
    <property type="match status" value="1"/>
</dbReference>
<name>A0A7Y2H3V2_UNCEI</name>
<reference evidence="2 3" key="1">
    <citation type="submission" date="2020-03" db="EMBL/GenBank/DDBJ databases">
        <title>Metabolic flexibility allows generalist bacteria to become dominant in a frequently disturbed ecosystem.</title>
        <authorList>
            <person name="Chen Y.-J."/>
            <person name="Leung P.M."/>
            <person name="Bay S.K."/>
            <person name="Hugenholtz P."/>
            <person name="Kessler A.J."/>
            <person name="Shelley G."/>
            <person name="Waite D.W."/>
            <person name="Cook P.L."/>
            <person name="Greening C."/>
        </authorList>
    </citation>
    <scope>NUCLEOTIDE SEQUENCE [LARGE SCALE GENOMIC DNA]</scope>
    <source>
        <strain evidence="2">SS_bin_28</strain>
    </source>
</reference>
<organism evidence="2 3">
    <name type="scientific">Eiseniibacteriota bacterium</name>
    <dbReference type="NCBI Taxonomy" id="2212470"/>
    <lineage>
        <taxon>Bacteria</taxon>
        <taxon>Candidatus Eiseniibacteriota</taxon>
    </lineage>
</organism>
<dbReference type="InterPro" id="IPR002347">
    <property type="entry name" value="SDR_fam"/>
</dbReference>
<dbReference type="Proteomes" id="UP000547674">
    <property type="component" value="Unassembled WGS sequence"/>
</dbReference>
<keyword evidence="1" id="KW-0560">Oxidoreductase</keyword>
<evidence type="ECO:0000256" key="1">
    <source>
        <dbReference type="ARBA" id="ARBA00023002"/>
    </source>
</evidence>
<accession>A0A7Y2H3V2</accession>
<evidence type="ECO:0000313" key="3">
    <source>
        <dbReference type="Proteomes" id="UP000547674"/>
    </source>
</evidence>
<protein>
    <submittedName>
        <fullName evidence="2">SDR family NAD(P)-dependent oxidoreductase</fullName>
    </submittedName>
</protein>